<keyword evidence="3" id="KW-1185">Reference proteome</keyword>
<dbReference type="GO" id="GO:0005524">
    <property type="term" value="F:ATP binding"/>
    <property type="evidence" value="ECO:0007669"/>
    <property type="project" value="InterPro"/>
</dbReference>
<sequence>MCIKVVERYAVCRCIYYSHAVDTCPAYGRRGHSIKTIEVLVGYTCSSSWHTGNTGLHDREEIIKVADKLSASSEVSPAGGSTVPSTVKAATNVEALADSSLHGRLMAKFQKVLETDEQFVPASDLDEVLTGHAIKEELQSFGLEDPSSFVFLRARKIFAILLMIRKLDALQCLIEEELGDELLPVSNSAIMLLEDNKLRPVFSKWDVDTRKQFFELQWTLLAPVFSDGKHLKLDDDAKLPFIKTEPIANRAYGGVHCVEIHRDHDSFEKLGSPLSQNVSPRPPKGLLIANTDAEQGHVYALKQFKLGTADVNQRAFHRELAVMKSTSSSGHGHIIKLLATFEQGGRYSMIFPLAEENLRQFWAHENPSSVNHLWYFEQMAGLANAISHIHNHLLVQDSRPMLGYHMDIKPENILIVRDSDWNSSRWLLSDFGSSYFHPKDSIRELPPHPGHGTYEPPECQLDLPQSRAYDMWSFGCVMTECLIFLMKGSDALNAFAEDRFTDVEVSGNIFRDDYFFTLELNEASEPVGAMTRPAVIQWIRDLERDPKCTEAVAALLNLVKDGLLQVDQYKRLNAISLSQSIKLIHQSAKEFFESEAKCLGICEARVTEVED</sequence>
<dbReference type="OrthoDB" id="1046782at2759"/>
<gene>
    <name evidence="2" type="ORF">IMSHALPRED_005947</name>
</gene>
<dbReference type="Gene3D" id="1.10.510.10">
    <property type="entry name" value="Transferase(Phosphotransferase) domain 1"/>
    <property type="match status" value="1"/>
</dbReference>
<evidence type="ECO:0000259" key="1">
    <source>
        <dbReference type="PROSITE" id="PS50011"/>
    </source>
</evidence>
<evidence type="ECO:0000313" key="3">
    <source>
        <dbReference type="Proteomes" id="UP000664534"/>
    </source>
</evidence>
<organism evidence="2 3">
    <name type="scientific">Imshaugia aleurites</name>
    <dbReference type="NCBI Taxonomy" id="172621"/>
    <lineage>
        <taxon>Eukaryota</taxon>
        <taxon>Fungi</taxon>
        <taxon>Dikarya</taxon>
        <taxon>Ascomycota</taxon>
        <taxon>Pezizomycotina</taxon>
        <taxon>Lecanoromycetes</taxon>
        <taxon>OSLEUM clade</taxon>
        <taxon>Lecanoromycetidae</taxon>
        <taxon>Lecanorales</taxon>
        <taxon>Lecanorineae</taxon>
        <taxon>Parmeliaceae</taxon>
        <taxon>Imshaugia</taxon>
    </lineage>
</organism>
<dbReference type="InterPro" id="IPR011009">
    <property type="entry name" value="Kinase-like_dom_sf"/>
</dbReference>
<dbReference type="Pfam" id="PF00069">
    <property type="entry name" value="Pkinase"/>
    <property type="match status" value="1"/>
</dbReference>
<dbReference type="AlphaFoldDB" id="A0A8H3ICZ9"/>
<dbReference type="Proteomes" id="UP000664534">
    <property type="component" value="Unassembled WGS sequence"/>
</dbReference>
<dbReference type="InterPro" id="IPR000719">
    <property type="entry name" value="Prot_kinase_dom"/>
</dbReference>
<proteinExistence type="predicted"/>
<feature type="domain" description="Protein kinase" evidence="1">
    <location>
        <begin position="241"/>
        <end position="592"/>
    </location>
</feature>
<dbReference type="EMBL" id="CAJPDT010000033">
    <property type="protein sequence ID" value="CAF9923512.1"/>
    <property type="molecule type" value="Genomic_DNA"/>
</dbReference>
<evidence type="ECO:0000313" key="2">
    <source>
        <dbReference type="EMBL" id="CAF9923512.1"/>
    </source>
</evidence>
<dbReference type="PANTHER" id="PTHR24359">
    <property type="entry name" value="SERINE/THREONINE-PROTEIN KINASE SBK1"/>
    <property type="match status" value="1"/>
</dbReference>
<comment type="caution">
    <text evidence="2">The sequence shown here is derived from an EMBL/GenBank/DDBJ whole genome shotgun (WGS) entry which is preliminary data.</text>
</comment>
<protein>
    <recommendedName>
        <fullName evidence="1">Protein kinase domain-containing protein</fullName>
    </recommendedName>
</protein>
<dbReference type="GO" id="GO:0004674">
    <property type="term" value="F:protein serine/threonine kinase activity"/>
    <property type="evidence" value="ECO:0007669"/>
    <property type="project" value="TreeGrafter"/>
</dbReference>
<name>A0A8H3ICZ9_9LECA</name>
<dbReference type="PROSITE" id="PS50011">
    <property type="entry name" value="PROTEIN_KINASE_DOM"/>
    <property type="match status" value="1"/>
</dbReference>
<reference evidence="2" key="1">
    <citation type="submission" date="2021-03" db="EMBL/GenBank/DDBJ databases">
        <authorList>
            <person name="Tagirdzhanova G."/>
        </authorList>
    </citation>
    <scope>NUCLEOTIDE SEQUENCE</scope>
</reference>
<dbReference type="SMART" id="SM00220">
    <property type="entry name" value="S_TKc"/>
    <property type="match status" value="1"/>
</dbReference>
<dbReference type="CDD" id="cd00180">
    <property type="entry name" value="PKc"/>
    <property type="match status" value="1"/>
</dbReference>
<dbReference type="PANTHER" id="PTHR24359:SF37">
    <property type="entry name" value="PROTEIN KINASE DOMAIN-CONTAINING PROTEIN"/>
    <property type="match status" value="1"/>
</dbReference>
<dbReference type="SUPFAM" id="SSF56112">
    <property type="entry name" value="Protein kinase-like (PK-like)"/>
    <property type="match status" value="1"/>
</dbReference>
<accession>A0A8H3ICZ9</accession>